<reference evidence="1 2" key="1">
    <citation type="journal article" date="2022" name="Nat. Plants">
        <title>Genomes of leafy and leafless Platanthera orchids illuminate the evolution of mycoheterotrophy.</title>
        <authorList>
            <person name="Li M.H."/>
            <person name="Liu K.W."/>
            <person name="Li Z."/>
            <person name="Lu H.C."/>
            <person name="Ye Q.L."/>
            <person name="Zhang D."/>
            <person name="Wang J.Y."/>
            <person name="Li Y.F."/>
            <person name="Zhong Z.M."/>
            <person name="Liu X."/>
            <person name="Yu X."/>
            <person name="Liu D.K."/>
            <person name="Tu X.D."/>
            <person name="Liu B."/>
            <person name="Hao Y."/>
            <person name="Liao X.Y."/>
            <person name="Jiang Y.T."/>
            <person name="Sun W.H."/>
            <person name="Chen J."/>
            <person name="Chen Y.Q."/>
            <person name="Ai Y."/>
            <person name="Zhai J.W."/>
            <person name="Wu S.S."/>
            <person name="Zhou Z."/>
            <person name="Hsiao Y.Y."/>
            <person name="Wu W.L."/>
            <person name="Chen Y.Y."/>
            <person name="Lin Y.F."/>
            <person name="Hsu J.L."/>
            <person name="Li C.Y."/>
            <person name="Wang Z.W."/>
            <person name="Zhao X."/>
            <person name="Zhong W.Y."/>
            <person name="Ma X.K."/>
            <person name="Ma L."/>
            <person name="Huang J."/>
            <person name="Chen G.Z."/>
            <person name="Huang M.Z."/>
            <person name="Huang L."/>
            <person name="Peng D.H."/>
            <person name="Luo Y.B."/>
            <person name="Zou S.Q."/>
            <person name="Chen S.P."/>
            <person name="Lan S."/>
            <person name="Tsai W.C."/>
            <person name="Van de Peer Y."/>
            <person name="Liu Z.J."/>
        </authorList>
    </citation>
    <scope>NUCLEOTIDE SEQUENCE [LARGE SCALE GENOMIC DNA]</scope>
    <source>
        <strain evidence="1">Lor287</strain>
    </source>
</reference>
<dbReference type="Proteomes" id="UP001418222">
    <property type="component" value="Unassembled WGS sequence"/>
</dbReference>
<evidence type="ECO:0000313" key="1">
    <source>
        <dbReference type="EMBL" id="KAK8948578.1"/>
    </source>
</evidence>
<accession>A0AAP0BR71</accession>
<evidence type="ECO:0000313" key="2">
    <source>
        <dbReference type="Proteomes" id="UP001418222"/>
    </source>
</evidence>
<organism evidence="1 2">
    <name type="scientific">Platanthera zijinensis</name>
    <dbReference type="NCBI Taxonomy" id="2320716"/>
    <lineage>
        <taxon>Eukaryota</taxon>
        <taxon>Viridiplantae</taxon>
        <taxon>Streptophyta</taxon>
        <taxon>Embryophyta</taxon>
        <taxon>Tracheophyta</taxon>
        <taxon>Spermatophyta</taxon>
        <taxon>Magnoliopsida</taxon>
        <taxon>Liliopsida</taxon>
        <taxon>Asparagales</taxon>
        <taxon>Orchidaceae</taxon>
        <taxon>Orchidoideae</taxon>
        <taxon>Orchideae</taxon>
        <taxon>Orchidinae</taxon>
        <taxon>Platanthera</taxon>
    </lineage>
</organism>
<name>A0AAP0BR71_9ASPA</name>
<keyword evidence="2" id="KW-1185">Reference proteome</keyword>
<comment type="caution">
    <text evidence="1">The sequence shown here is derived from an EMBL/GenBank/DDBJ whole genome shotgun (WGS) entry which is preliminary data.</text>
</comment>
<proteinExistence type="predicted"/>
<sequence>MVIQVQGLPGHQVYEFLGQRLVILIRRNVWPATQAKLHNQACQVMHRGTPELITSPHPTSCDRAIFQL</sequence>
<dbReference type="AlphaFoldDB" id="A0AAP0BR71"/>
<protein>
    <submittedName>
        <fullName evidence="1">Uncharacterized protein</fullName>
    </submittedName>
</protein>
<gene>
    <name evidence="1" type="ORF">KSP39_PZI005179</name>
</gene>
<dbReference type="EMBL" id="JBBWWQ010000004">
    <property type="protein sequence ID" value="KAK8948578.1"/>
    <property type="molecule type" value="Genomic_DNA"/>
</dbReference>